<keyword evidence="3" id="KW-1185">Reference proteome</keyword>
<sequence>MIIHVRIGLGARDRETTPKCSDRIINTTGGLRSKEGVNVINSTRILRNHSSDGSRSLAFQKRVKGNRLLETGKELGGPGNISFSERTFEGWVEDGREPELLLNDERDVDDDERGAFCENAGARGGREEAADAAARRATSSSNSG</sequence>
<protein>
    <submittedName>
        <fullName evidence="2">Uncharacterized protein</fullName>
    </submittedName>
</protein>
<gene>
    <name evidence="2" type="ORF">K435DRAFT_812892</name>
</gene>
<dbReference type="Proteomes" id="UP000297245">
    <property type="component" value="Unassembled WGS sequence"/>
</dbReference>
<accession>A0A4S8KN39</accession>
<evidence type="ECO:0000313" key="2">
    <source>
        <dbReference type="EMBL" id="THU76960.1"/>
    </source>
</evidence>
<evidence type="ECO:0000256" key="1">
    <source>
        <dbReference type="SAM" id="MobiDB-lite"/>
    </source>
</evidence>
<evidence type="ECO:0000313" key="3">
    <source>
        <dbReference type="Proteomes" id="UP000297245"/>
    </source>
</evidence>
<name>A0A4S8KN39_DENBC</name>
<organism evidence="2 3">
    <name type="scientific">Dendrothele bispora (strain CBS 962.96)</name>
    <dbReference type="NCBI Taxonomy" id="1314807"/>
    <lineage>
        <taxon>Eukaryota</taxon>
        <taxon>Fungi</taxon>
        <taxon>Dikarya</taxon>
        <taxon>Basidiomycota</taxon>
        <taxon>Agaricomycotina</taxon>
        <taxon>Agaricomycetes</taxon>
        <taxon>Agaricomycetidae</taxon>
        <taxon>Agaricales</taxon>
        <taxon>Agaricales incertae sedis</taxon>
        <taxon>Dendrothele</taxon>
    </lineage>
</organism>
<feature type="region of interest" description="Disordered" evidence="1">
    <location>
        <begin position="99"/>
        <end position="144"/>
    </location>
</feature>
<dbReference type="AlphaFoldDB" id="A0A4S8KN39"/>
<reference evidence="2 3" key="1">
    <citation type="journal article" date="2019" name="Nat. Ecol. Evol.">
        <title>Megaphylogeny resolves global patterns of mushroom evolution.</title>
        <authorList>
            <person name="Varga T."/>
            <person name="Krizsan K."/>
            <person name="Foldi C."/>
            <person name="Dima B."/>
            <person name="Sanchez-Garcia M."/>
            <person name="Sanchez-Ramirez S."/>
            <person name="Szollosi G.J."/>
            <person name="Szarkandi J.G."/>
            <person name="Papp V."/>
            <person name="Albert L."/>
            <person name="Andreopoulos W."/>
            <person name="Angelini C."/>
            <person name="Antonin V."/>
            <person name="Barry K.W."/>
            <person name="Bougher N.L."/>
            <person name="Buchanan P."/>
            <person name="Buyck B."/>
            <person name="Bense V."/>
            <person name="Catcheside P."/>
            <person name="Chovatia M."/>
            <person name="Cooper J."/>
            <person name="Damon W."/>
            <person name="Desjardin D."/>
            <person name="Finy P."/>
            <person name="Geml J."/>
            <person name="Haridas S."/>
            <person name="Hughes K."/>
            <person name="Justo A."/>
            <person name="Karasinski D."/>
            <person name="Kautmanova I."/>
            <person name="Kiss B."/>
            <person name="Kocsube S."/>
            <person name="Kotiranta H."/>
            <person name="LaButti K.M."/>
            <person name="Lechner B.E."/>
            <person name="Liimatainen K."/>
            <person name="Lipzen A."/>
            <person name="Lukacs Z."/>
            <person name="Mihaltcheva S."/>
            <person name="Morgado L.N."/>
            <person name="Niskanen T."/>
            <person name="Noordeloos M.E."/>
            <person name="Ohm R.A."/>
            <person name="Ortiz-Santana B."/>
            <person name="Ovrebo C."/>
            <person name="Racz N."/>
            <person name="Riley R."/>
            <person name="Savchenko A."/>
            <person name="Shiryaev A."/>
            <person name="Soop K."/>
            <person name="Spirin V."/>
            <person name="Szebenyi C."/>
            <person name="Tomsovsky M."/>
            <person name="Tulloss R.E."/>
            <person name="Uehling J."/>
            <person name="Grigoriev I.V."/>
            <person name="Vagvolgyi C."/>
            <person name="Papp T."/>
            <person name="Martin F.M."/>
            <person name="Miettinen O."/>
            <person name="Hibbett D.S."/>
            <person name="Nagy L.G."/>
        </authorList>
    </citation>
    <scope>NUCLEOTIDE SEQUENCE [LARGE SCALE GENOMIC DNA]</scope>
    <source>
        <strain evidence="2 3">CBS 962.96</strain>
    </source>
</reference>
<proteinExistence type="predicted"/>
<dbReference type="EMBL" id="ML180623">
    <property type="protein sequence ID" value="THU76960.1"/>
    <property type="molecule type" value="Genomic_DNA"/>
</dbReference>